<dbReference type="Proteomes" id="UP000807504">
    <property type="component" value="Unassembled WGS sequence"/>
</dbReference>
<name>A0A8T0FQZ6_ARGBR</name>
<evidence type="ECO:0000313" key="3">
    <source>
        <dbReference type="Proteomes" id="UP000807504"/>
    </source>
</evidence>
<gene>
    <name evidence="2" type="ORF">HNY73_004308</name>
</gene>
<organism evidence="2 3">
    <name type="scientific">Argiope bruennichi</name>
    <name type="common">Wasp spider</name>
    <name type="synonym">Aranea bruennichi</name>
    <dbReference type="NCBI Taxonomy" id="94029"/>
    <lineage>
        <taxon>Eukaryota</taxon>
        <taxon>Metazoa</taxon>
        <taxon>Ecdysozoa</taxon>
        <taxon>Arthropoda</taxon>
        <taxon>Chelicerata</taxon>
        <taxon>Arachnida</taxon>
        <taxon>Araneae</taxon>
        <taxon>Araneomorphae</taxon>
        <taxon>Entelegynae</taxon>
        <taxon>Araneoidea</taxon>
        <taxon>Araneidae</taxon>
        <taxon>Argiope</taxon>
    </lineage>
</organism>
<reference evidence="2" key="1">
    <citation type="journal article" date="2020" name="bioRxiv">
        <title>Chromosome-level reference genome of the European wasp spider Argiope bruennichi: a resource for studies on range expansion and evolutionary adaptation.</title>
        <authorList>
            <person name="Sheffer M.M."/>
            <person name="Hoppe A."/>
            <person name="Krehenwinkel H."/>
            <person name="Uhl G."/>
            <person name="Kuss A.W."/>
            <person name="Jensen L."/>
            <person name="Jensen C."/>
            <person name="Gillespie R.G."/>
            <person name="Hoff K.J."/>
            <person name="Prost S."/>
        </authorList>
    </citation>
    <scope>NUCLEOTIDE SEQUENCE</scope>
</reference>
<keyword evidence="3" id="KW-1185">Reference proteome</keyword>
<proteinExistence type="predicted"/>
<dbReference type="EMBL" id="JABXBU010000003">
    <property type="protein sequence ID" value="KAF8792745.1"/>
    <property type="molecule type" value="Genomic_DNA"/>
</dbReference>
<accession>A0A8T0FQZ6</accession>
<dbReference type="AlphaFoldDB" id="A0A8T0FQZ6"/>
<protein>
    <submittedName>
        <fullName evidence="2">Uncharacterized protein</fullName>
    </submittedName>
</protein>
<reference evidence="2" key="2">
    <citation type="submission" date="2020-06" db="EMBL/GenBank/DDBJ databases">
        <authorList>
            <person name="Sheffer M."/>
        </authorList>
    </citation>
    <scope>NUCLEOTIDE SEQUENCE</scope>
</reference>
<comment type="caution">
    <text evidence="2">The sequence shown here is derived from an EMBL/GenBank/DDBJ whole genome shotgun (WGS) entry which is preliminary data.</text>
</comment>
<evidence type="ECO:0000256" key="1">
    <source>
        <dbReference type="SAM" id="MobiDB-lite"/>
    </source>
</evidence>
<sequence length="95" mass="9787">MRPGCTGARSPEPPHTAASTKTLERRAPIAAGLVQCAPTSASGPLLQTPLYPPLSGLPPCYPPTVFLTPLRPSTAALPFLGGARARRTVAYAALP</sequence>
<feature type="region of interest" description="Disordered" evidence="1">
    <location>
        <begin position="1"/>
        <end position="21"/>
    </location>
</feature>
<evidence type="ECO:0000313" key="2">
    <source>
        <dbReference type="EMBL" id="KAF8792745.1"/>
    </source>
</evidence>